<evidence type="ECO:0000313" key="1">
    <source>
        <dbReference type="EMBL" id="KAI7813806.1"/>
    </source>
</evidence>
<evidence type="ECO:0000313" key="2">
    <source>
        <dbReference type="Proteomes" id="UP001059041"/>
    </source>
</evidence>
<dbReference type="Proteomes" id="UP001059041">
    <property type="component" value="Linkage Group LG1"/>
</dbReference>
<protein>
    <submittedName>
        <fullName evidence="1">Uncharacterized protein</fullName>
    </submittedName>
</protein>
<dbReference type="EMBL" id="JAFHDT010000001">
    <property type="protein sequence ID" value="KAI7813806.1"/>
    <property type="molecule type" value="Genomic_DNA"/>
</dbReference>
<dbReference type="AlphaFoldDB" id="A0A9W8CAR7"/>
<proteinExistence type="predicted"/>
<organism evidence="1 2">
    <name type="scientific">Triplophysa rosa</name>
    <name type="common">Cave loach</name>
    <dbReference type="NCBI Taxonomy" id="992332"/>
    <lineage>
        <taxon>Eukaryota</taxon>
        <taxon>Metazoa</taxon>
        <taxon>Chordata</taxon>
        <taxon>Craniata</taxon>
        <taxon>Vertebrata</taxon>
        <taxon>Euteleostomi</taxon>
        <taxon>Actinopterygii</taxon>
        <taxon>Neopterygii</taxon>
        <taxon>Teleostei</taxon>
        <taxon>Ostariophysi</taxon>
        <taxon>Cypriniformes</taxon>
        <taxon>Nemacheilidae</taxon>
        <taxon>Triplophysa</taxon>
    </lineage>
</organism>
<keyword evidence="2" id="KW-1185">Reference proteome</keyword>
<comment type="caution">
    <text evidence="1">The sequence shown here is derived from an EMBL/GenBank/DDBJ whole genome shotgun (WGS) entry which is preliminary data.</text>
</comment>
<reference evidence="1" key="1">
    <citation type="submission" date="2021-02" db="EMBL/GenBank/DDBJ databases">
        <title>Comparative genomics reveals that relaxation of natural selection precedes convergent phenotypic evolution of cavefish.</title>
        <authorList>
            <person name="Peng Z."/>
        </authorList>
    </citation>
    <scope>NUCLEOTIDE SEQUENCE</scope>
    <source>
        <tissue evidence="1">Muscle</tissue>
    </source>
</reference>
<name>A0A9W8CAR7_TRIRA</name>
<gene>
    <name evidence="1" type="ORF">IRJ41_001931</name>
</gene>
<sequence length="86" mass="9791">MTTGLEQILSRCLKPVRLVCARFCSSVFYSGNTRLKIVLSFQTGVFTLRQLIDHISQDLHATHDSSKLFSKVVHVLTSTIRKNKRL</sequence>
<accession>A0A9W8CAR7</accession>